<keyword evidence="1" id="KW-0251">Elongation factor</keyword>
<reference evidence="1 2" key="1">
    <citation type="submission" date="2020-08" db="EMBL/GenBank/DDBJ databases">
        <title>Genomic Encyclopedia of Type Strains, Phase IV (KMG-IV): sequencing the most valuable type-strain genomes for metagenomic binning, comparative biology and taxonomic classification.</title>
        <authorList>
            <person name="Goeker M."/>
        </authorList>
    </citation>
    <scope>NUCLEOTIDE SEQUENCE [LARGE SCALE GENOMIC DNA]</scope>
    <source>
        <strain evidence="1 2">DSM 11805</strain>
    </source>
</reference>
<proteinExistence type="predicted"/>
<dbReference type="Proteomes" id="UP000572212">
    <property type="component" value="Unassembled WGS sequence"/>
</dbReference>
<keyword evidence="1" id="KW-0648">Protein biosynthesis</keyword>
<gene>
    <name evidence="1" type="ORF">GGQ92_002324</name>
</gene>
<dbReference type="RefSeq" id="WP_184248829.1">
    <property type="nucleotide sequence ID" value="NZ_BAAACU010000005.1"/>
</dbReference>
<comment type="caution">
    <text evidence="1">The sequence shown here is derived from an EMBL/GenBank/DDBJ whole genome shotgun (WGS) entry which is preliminary data.</text>
</comment>
<protein>
    <submittedName>
        <fullName evidence="1">Transcription elongation factor Elf1</fullName>
    </submittedName>
</protein>
<evidence type="ECO:0000313" key="2">
    <source>
        <dbReference type="Proteomes" id="UP000572212"/>
    </source>
</evidence>
<sequence length="68" mass="7625">MNKYNDIKECPKCGEKELGVGIQNGYAAIFPKGTMSFGANIEHIICTECGLLIETYVMKPDKFKNTMF</sequence>
<evidence type="ECO:0000313" key="1">
    <source>
        <dbReference type="EMBL" id="MBB6513512.1"/>
    </source>
</evidence>
<dbReference type="GO" id="GO:0003746">
    <property type="term" value="F:translation elongation factor activity"/>
    <property type="evidence" value="ECO:0007669"/>
    <property type="project" value="UniProtKB-KW"/>
</dbReference>
<keyword evidence="2" id="KW-1185">Reference proteome</keyword>
<name>A0A841RNQ9_9BACI</name>
<dbReference type="EMBL" id="JACHON010000013">
    <property type="protein sequence ID" value="MBB6513512.1"/>
    <property type="molecule type" value="Genomic_DNA"/>
</dbReference>
<dbReference type="AlphaFoldDB" id="A0A841RNQ9"/>
<organism evidence="1 2">
    <name type="scientific">Gracilibacillus halotolerans</name>
    <dbReference type="NCBI Taxonomy" id="74386"/>
    <lineage>
        <taxon>Bacteria</taxon>
        <taxon>Bacillati</taxon>
        <taxon>Bacillota</taxon>
        <taxon>Bacilli</taxon>
        <taxon>Bacillales</taxon>
        <taxon>Bacillaceae</taxon>
        <taxon>Gracilibacillus</taxon>
    </lineage>
</organism>
<accession>A0A841RNQ9</accession>